<dbReference type="RefSeq" id="XP_065655036.1">
    <property type="nucleotide sequence ID" value="XM_065798964.1"/>
</dbReference>
<feature type="region of interest" description="Disordered" evidence="14">
    <location>
        <begin position="1361"/>
        <end position="1393"/>
    </location>
</feature>
<organism evidence="17 18">
    <name type="scientific">Hydra vulgaris</name>
    <name type="common">Hydra</name>
    <name type="synonym">Hydra attenuata</name>
    <dbReference type="NCBI Taxonomy" id="6087"/>
    <lineage>
        <taxon>Eukaryota</taxon>
        <taxon>Metazoa</taxon>
        <taxon>Cnidaria</taxon>
        <taxon>Hydrozoa</taxon>
        <taxon>Hydroidolina</taxon>
        <taxon>Anthoathecata</taxon>
        <taxon>Aplanulata</taxon>
        <taxon>Hydridae</taxon>
        <taxon>Hydra</taxon>
    </lineage>
</organism>
<keyword evidence="11" id="KW-0966">Cell projection</keyword>
<sequence>MERSSSFIRNLEEVKGKWDLLEIIGEGTYGEVYKAVSKRGNFVAIKVIENSANKHDEIQTESSILQKFGSHKNIVDYFGTYLYNKPGSLSQIWIIMEYCDGGSVSELAKAIIVGGHHLSENVIKYILHQALNGIFFLHSNRVIHRDIKGPNILMTRNGEVKLIDCGVSAVLANTLSRRHSSVGSPFWMAPEVIACEQQLDYQYDNRCDIWSLGITAIELADGEPPMAELHPMNALFKIPRNPPPTVRNPTLWSNIFIKFIARAVTKDFEIRPDAALLLSDEFFLKCVDQLYLSKCRMELMSLIHIITKQFKVTGIPLNARTLQARMENARKNRQYLEVDDLASLPKLTNEIILSYIQERFAADHIYTYIGDILIAVNPLKDIPIYGPGASLLYQNGQKDSLPPHIFMVACSAYQSLIHKHIDQCCVISGESGSGKTVSANFLIQQLAWIGKVGGAKDKINHSLVKKILQINPLMEAFANAQTVINHNSSRFGKFLELHFTHSGALVGAQLSEYLLEKSRVVSQPRGERNFHMLYYVIAGLDYHNKLDKFELNTLNKHRYLNTDELSLSEYSCTSEMQDKFIQLQQSLEVLGFTAEEIQSLYCIIAGIIHIGDLEFMVDDLFSYEGEKAKIVNFKTLETVASLLCVEKNDLSEAMVTYSSVTRGETIIRNNTVEQAFDCRDAMAKALYGRLVSWIVKKVNALLRAEDRTNTVNTKIGILDIFGFENFAQNSFEQLCINIANEQLQFYFNEHIFVWEQEEYKSEGLKSFDIEFINNKPILDLFLQKPVGVLALLDEESRFPKASDLTLVEKFQDNISSEYMILSKETNTFFTIKHFADKVTYDATGFLEKNRDTLSMDVVQTLRLSSDKTLAALFLGSDLKQDTKMSGNSSHSSQSATISRLQQTVSVQFRQSLRMLLSKIIKSEPHFVRCLRPNLQNNPNIFDAEKVMKQLKYTGVLETAKIRQKGFSERILFKDFVQRYKFIFTEFTKPLAPTPANCLIILRESKIDENEQWQIGKTKVFLKYWHVEKLNSIVDINYTKIKICQKVARSFIFRRRFKKEMAARHKAATKIRAVWLGYKQRKLYLKSKIKVAPEVTEMAILHSKKKKTVAMTSTTSLLKRETDQKVLPQKSVNHRQSVTHHALLQKNVENSDIKQISKISAKDVLGKSGSDSKWERLRNYIHQKAIVKNNGSTDAVRPYYRNIKREKRGYEDYEDFYSSDDEDTTKKIAESDNFAYITNPPVYQRISDPEGQAALEETRAIILLSQIDLASKEALELLNRTCYPVIHSVREKAQREGHQKLKSQKLDHKDRMIAVVEGFGDPLRQKYRQARLHLAEEVEGVVQEDYKNAPMLGLVEKPKKREEIKEETIPQKRAQKKPANRNPRKHLPPNKAAINEDYYPRRQQRTTPKTKSEWFFPRGNDIKVERNFETKLVKEEISANKKYVAAQENKTPETEKFLSYRDRVLESRREYLSRNDHKPFNYLNNDQRTLRKKISTFDSPNVEDRPSKNSDFVNSRQYVTPSNPFFVPDYASGVALSNVKEISRKTPIEVPIVHSNMTPKQKYADNYFKNISDNYLYSNFDKRSDSKINPYQREQRKNINISSPLYRNSSPMLDNYENYLKDDYEESPRDLKPMPLPGLVQRPIDFNNISKLNRFVSPPDDVVFERPRTKRPNGFNYGFEKDSVLQDLKLKKTGRLQDLLERRN</sequence>
<dbReference type="Proteomes" id="UP001652625">
    <property type="component" value="Chromosome 06"/>
</dbReference>
<accession>A0ABM4C0H0</accession>
<dbReference type="InterPro" id="IPR008271">
    <property type="entry name" value="Ser/Thr_kinase_AS"/>
</dbReference>
<dbReference type="SUPFAM" id="SSF56112">
    <property type="entry name" value="Protein kinase-like (PK-like)"/>
    <property type="match status" value="1"/>
</dbReference>
<feature type="region of interest" description="Actin-binding" evidence="12">
    <location>
        <begin position="912"/>
        <end position="934"/>
    </location>
</feature>
<dbReference type="InterPro" id="IPR027417">
    <property type="entry name" value="P-loop_NTPase"/>
</dbReference>
<evidence type="ECO:0000256" key="12">
    <source>
        <dbReference type="PROSITE-ProRule" id="PRU00782"/>
    </source>
</evidence>
<dbReference type="SMART" id="SM00242">
    <property type="entry name" value="MYSc"/>
    <property type="match status" value="1"/>
</dbReference>
<dbReference type="CDD" id="cd23767">
    <property type="entry name" value="IQCD"/>
    <property type="match status" value="1"/>
</dbReference>
<dbReference type="SUPFAM" id="SSF52540">
    <property type="entry name" value="P-loop containing nucleoside triphosphate hydrolases"/>
    <property type="match status" value="1"/>
</dbReference>
<feature type="compositionally biased region" description="Basic residues" evidence="14">
    <location>
        <begin position="1372"/>
        <end position="1387"/>
    </location>
</feature>
<evidence type="ECO:0000256" key="8">
    <source>
        <dbReference type="ARBA" id="ARBA00023175"/>
    </source>
</evidence>
<keyword evidence="6 12" id="KW-0067">ATP-binding</keyword>
<dbReference type="Gene3D" id="3.40.850.10">
    <property type="entry name" value="Kinesin motor domain"/>
    <property type="match status" value="1"/>
</dbReference>
<dbReference type="SMART" id="SM00220">
    <property type="entry name" value="S_TKc"/>
    <property type="match status" value="1"/>
</dbReference>
<evidence type="ECO:0000256" key="1">
    <source>
        <dbReference type="ARBA" id="ARBA00004245"/>
    </source>
</evidence>
<evidence type="ECO:0000256" key="6">
    <source>
        <dbReference type="ARBA" id="ARBA00022840"/>
    </source>
</evidence>
<dbReference type="Gene3D" id="1.10.510.10">
    <property type="entry name" value="Transferase(Phosphotransferase) domain 1"/>
    <property type="match status" value="1"/>
</dbReference>
<dbReference type="PROSITE" id="PS50096">
    <property type="entry name" value="IQ"/>
    <property type="match status" value="1"/>
</dbReference>
<dbReference type="PROSITE" id="PS00107">
    <property type="entry name" value="PROTEIN_KINASE_ATP"/>
    <property type="match status" value="1"/>
</dbReference>
<evidence type="ECO:0000256" key="4">
    <source>
        <dbReference type="ARBA" id="ARBA00022737"/>
    </source>
</evidence>
<evidence type="ECO:0000259" key="16">
    <source>
        <dbReference type="PROSITE" id="PS51456"/>
    </source>
</evidence>
<dbReference type="InterPro" id="IPR017441">
    <property type="entry name" value="Protein_kinase_ATP_BS"/>
</dbReference>
<dbReference type="PROSITE" id="PS51456">
    <property type="entry name" value="MYOSIN_MOTOR"/>
    <property type="match status" value="1"/>
</dbReference>
<dbReference type="Gene3D" id="1.20.58.530">
    <property type="match status" value="1"/>
</dbReference>
<dbReference type="InterPro" id="IPR000719">
    <property type="entry name" value="Prot_kinase_dom"/>
</dbReference>
<dbReference type="Gene3D" id="1.10.10.820">
    <property type="match status" value="1"/>
</dbReference>
<dbReference type="InterPro" id="IPR036961">
    <property type="entry name" value="Kinesin_motor_dom_sf"/>
</dbReference>
<evidence type="ECO:0000256" key="2">
    <source>
        <dbReference type="ARBA" id="ARBA00004316"/>
    </source>
</evidence>
<dbReference type="GeneID" id="101236961"/>
<evidence type="ECO:0000256" key="7">
    <source>
        <dbReference type="ARBA" id="ARBA00023123"/>
    </source>
</evidence>
<feature type="binding site" evidence="12">
    <location>
        <begin position="429"/>
        <end position="436"/>
    </location>
    <ligand>
        <name>ATP</name>
        <dbReference type="ChEBI" id="CHEBI:30616"/>
    </ligand>
</feature>
<keyword evidence="3" id="KW-0963">Cytoplasm</keyword>
<gene>
    <name evidence="18" type="primary">LOC101236961</name>
</gene>
<dbReference type="InterPro" id="IPR052409">
    <property type="entry name" value="Myosin-III_kinase_activity"/>
</dbReference>
<evidence type="ECO:0000259" key="15">
    <source>
        <dbReference type="PROSITE" id="PS50011"/>
    </source>
</evidence>
<dbReference type="Pfam" id="PF00063">
    <property type="entry name" value="Myosin_head"/>
    <property type="match status" value="1"/>
</dbReference>
<dbReference type="Pfam" id="PF00069">
    <property type="entry name" value="Pkinase"/>
    <property type="match status" value="1"/>
</dbReference>
<keyword evidence="9 12" id="KW-0009">Actin-binding</keyword>
<dbReference type="PANTHER" id="PTHR46256:SF3">
    <property type="entry name" value="MYOSIN MOTOR DOMAIN-CONTAINING PROTEIN"/>
    <property type="match status" value="1"/>
</dbReference>
<evidence type="ECO:0000313" key="17">
    <source>
        <dbReference type="Proteomes" id="UP001652625"/>
    </source>
</evidence>
<dbReference type="PROSITE" id="PS50011">
    <property type="entry name" value="PROTEIN_KINASE_DOM"/>
    <property type="match status" value="1"/>
</dbReference>
<dbReference type="InterPro" id="IPR001609">
    <property type="entry name" value="Myosin_head_motor_dom-like"/>
</dbReference>
<comment type="similarity">
    <text evidence="12">Belongs to the TRAFAC class myosin-kinesin ATPase superfamily. Myosin family.</text>
</comment>
<evidence type="ECO:0000256" key="13">
    <source>
        <dbReference type="PROSITE-ProRule" id="PRU10141"/>
    </source>
</evidence>
<keyword evidence="8 12" id="KW-0505">Motor protein</keyword>
<proteinExistence type="inferred from homology"/>
<keyword evidence="17" id="KW-1185">Reference proteome</keyword>
<evidence type="ECO:0000256" key="11">
    <source>
        <dbReference type="ARBA" id="ARBA00023273"/>
    </source>
</evidence>
<feature type="domain" description="Protein kinase" evidence="15">
    <location>
        <begin position="18"/>
        <end position="283"/>
    </location>
</feature>
<dbReference type="PROSITE" id="PS00108">
    <property type="entry name" value="PROTEIN_KINASE_ST"/>
    <property type="match status" value="1"/>
</dbReference>
<evidence type="ECO:0000256" key="14">
    <source>
        <dbReference type="SAM" id="MobiDB-lite"/>
    </source>
</evidence>
<dbReference type="InterPro" id="IPR011009">
    <property type="entry name" value="Kinase-like_dom_sf"/>
</dbReference>
<evidence type="ECO:0000313" key="18">
    <source>
        <dbReference type="RefSeq" id="XP_065655036.1"/>
    </source>
</evidence>
<dbReference type="PRINTS" id="PR00193">
    <property type="entry name" value="MYOSINHEAVY"/>
</dbReference>
<keyword evidence="5 12" id="KW-0547">Nucleotide-binding</keyword>
<reference evidence="18" key="1">
    <citation type="submission" date="2025-08" db="UniProtKB">
        <authorList>
            <consortium name="RefSeq"/>
        </authorList>
    </citation>
    <scope>IDENTIFICATION</scope>
</reference>
<evidence type="ECO:0000256" key="9">
    <source>
        <dbReference type="ARBA" id="ARBA00023203"/>
    </source>
</evidence>
<evidence type="ECO:0000256" key="5">
    <source>
        <dbReference type="ARBA" id="ARBA00022741"/>
    </source>
</evidence>
<protein>
    <submittedName>
        <fullName evidence="18">Myosin-IIIb isoform X9</fullName>
    </submittedName>
</protein>
<evidence type="ECO:0000256" key="10">
    <source>
        <dbReference type="ARBA" id="ARBA00023212"/>
    </source>
</evidence>
<keyword evidence="4" id="KW-0677">Repeat</keyword>
<keyword evidence="10" id="KW-0206">Cytoskeleton</keyword>
<dbReference type="Gene3D" id="1.20.120.720">
    <property type="entry name" value="Myosin VI head, motor domain, U50 subdomain"/>
    <property type="match status" value="1"/>
</dbReference>
<feature type="domain" description="Myosin motor" evidence="16">
    <location>
        <begin position="336"/>
        <end position="1034"/>
    </location>
</feature>
<dbReference type="Gene3D" id="6.20.240.20">
    <property type="match status" value="1"/>
</dbReference>
<dbReference type="Gene3D" id="1.20.5.190">
    <property type="match status" value="1"/>
</dbReference>
<name>A0ABM4C0H0_HYDVU</name>
<evidence type="ECO:0000256" key="3">
    <source>
        <dbReference type="ARBA" id="ARBA00022490"/>
    </source>
</evidence>
<dbReference type="PANTHER" id="PTHR46256">
    <property type="entry name" value="AGAP011099-PA"/>
    <property type="match status" value="1"/>
</dbReference>
<feature type="binding site" evidence="13">
    <location>
        <position position="46"/>
    </location>
    <ligand>
        <name>ATP</name>
        <dbReference type="ChEBI" id="CHEBI:30616"/>
    </ligand>
</feature>
<comment type="subcellular location">
    <subcellularLocation>
        <location evidence="2">Cell projection</location>
    </subcellularLocation>
    <subcellularLocation>
        <location evidence="1">Cytoplasm</location>
        <location evidence="1">Cytoskeleton</location>
    </subcellularLocation>
</comment>
<keyword evidence="7 12" id="KW-0518">Myosin</keyword>